<dbReference type="Gene3D" id="3.40.50.150">
    <property type="entry name" value="Vaccinia Virus protein VP39"/>
    <property type="match status" value="1"/>
</dbReference>
<dbReference type="EMBL" id="MHHZ01000024">
    <property type="protein sequence ID" value="OGY40628.1"/>
    <property type="molecule type" value="Genomic_DNA"/>
</dbReference>
<protein>
    <recommendedName>
        <fullName evidence="1">Methyltransferase domain-containing protein</fullName>
    </recommendedName>
</protein>
<dbReference type="Proteomes" id="UP000176498">
    <property type="component" value="Unassembled WGS sequence"/>
</dbReference>
<gene>
    <name evidence="2" type="ORF">A2Y82_05285</name>
</gene>
<dbReference type="InterPro" id="IPR029063">
    <property type="entry name" value="SAM-dependent_MTases_sf"/>
</dbReference>
<dbReference type="Pfam" id="PF13847">
    <property type="entry name" value="Methyltransf_31"/>
    <property type="match status" value="1"/>
</dbReference>
<organism evidence="2 3">
    <name type="scientific">Candidatus Buchananbacteria bacterium RBG_13_36_9</name>
    <dbReference type="NCBI Taxonomy" id="1797530"/>
    <lineage>
        <taxon>Bacteria</taxon>
        <taxon>Candidatus Buchananiibacteriota</taxon>
    </lineage>
</organism>
<evidence type="ECO:0000259" key="1">
    <source>
        <dbReference type="Pfam" id="PF13847"/>
    </source>
</evidence>
<feature type="domain" description="Methyltransferase" evidence="1">
    <location>
        <begin position="40"/>
        <end position="153"/>
    </location>
</feature>
<sequence length="201" mass="22285">MGFRAAFTKIKILKYLKLFIMPEATQLLNPKEVLSKLNLTEGMQIADLGCGNLGYFIIPAAQLVGKKGKAYAVDVLEPVLDAVRNKAKLLGLVNLETVRSNLEMVGSTKIPEGSLDAASLINVMFQNKKYKEMLQEASRLLKSQGKLLVIDWKKIAIPFGPSIDLRIDPAQIKMLASQLGLNLVEEAEFGQYFWGLLFQKA</sequence>
<reference evidence="2 3" key="1">
    <citation type="journal article" date="2016" name="Nat. Commun.">
        <title>Thousands of microbial genomes shed light on interconnected biogeochemical processes in an aquifer system.</title>
        <authorList>
            <person name="Anantharaman K."/>
            <person name="Brown C.T."/>
            <person name="Hug L.A."/>
            <person name="Sharon I."/>
            <person name="Castelle C.J."/>
            <person name="Probst A.J."/>
            <person name="Thomas B.C."/>
            <person name="Singh A."/>
            <person name="Wilkins M.J."/>
            <person name="Karaoz U."/>
            <person name="Brodie E.L."/>
            <person name="Williams K.H."/>
            <person name="Hubbard S.S."/>
            <person name="Banfield J.F."/>
        </authorList>
    </citation>
    <scope>NUCLEOTIDE SEQUENCE [LARGE SCALE GENOMIC DNA]</scope>
</reference>
<proteinExistence type="predicted"/>
<dbReference type="AlphaFoldDB" id="A0A1G1XKU3"/>
<dbReference type="InterPro" id="IPR025714">
    <property type="entry name" value="Methyltranfer_dom"/>
</dbReference>
<dbReference type="SUPFAM" id="SSF53335">
    <property type="entry name" value="S-adenosyl-L-methionine-dependent methyltransferases"/>
    <property type="match status" value="1"/>
</dbReference>
<evidence type="ECO:0000313" key="2">
    <source>
        <dbReference type="EMBL" id="OGY40628.1"/>
    </source>
</evidence>
<name>A0A1G1XKU3_9BACT</name>
<evidence type="ECO:0000313" key="3">
    <source>
        <dbReference type="Proteomes" id="UP000176498"/>
    </source>
</evidence>
<accession>A0A1G1XKU3</accession>
<dbReference type="CDD" id="cd02440">
    <property type="entry name" value="AdoMet_MTases"/>
    <property type="match status" value="1"/>
</dbReference>
<comment type="caution">
    <text evidence="2">The sequence shown here is derived from an EMBL/GenBank/DDBJ whole genome shotgun (WGS) entry which is preliminary data.</text>
</comment>